<evidence type="ECO:0000313" key="2">
    <source>
        <dbReference type="EMBL" id="MCW3485057.1"/>
    </source>
</evidence>
<comment type="caution">
    <text evidence="2">The sequence shown here is derived from an EMBL/GenBank/DDBJ whole genome shotgun (WGS) entry which is preliminary data.</text>
</comment>
<evidence type="ECO:0000313" key="3">
    <source>
        <dbReference type="Proteomes" id="UP001207742"/>
    </source>
</evidence>
<proteinExistence type="predicted"/>
<dbReference type="PANTHER" id="PTHR33164:SF101">
    <property type="entry name" value="TRANSCRIPTIONAL REPRESSOR MPRA"/>
    <property type="match status" value="1"/>
</dbReference>
<dbReference type="InterPro" id="IPR001845">
    <property type="entry name" value="HTH_ArsR_DNA-bd_dom"/>
</dbReference>
<dbReference type="Gene3D" id="1.10.10.10">
    <property type="entry name" value="Winged helix-like DNA-binding domain superfamily/Winged helix DNA-binding domain"/>
    <property type="match status" value="1"/>
</dbReference>
<dbReference type="InterPro" id="IPR000835">
    <property type="entry name" value="HTH_MarR-typ"/>
</dbReference>
<accession>A0ABT3IM73</accession>
<organism evidence="2 3">
    <name type="scientific">Chitinophaga nivalis</name>
    <dbReference type="NCBI Taxonomy" id="2991709"/>
    <lineage>
        <taxon>Bacteria</taxon>
        <taxon>Pseudomonadati</taxon>
        <taxon>Bacteroidota</taxon>
        <taxon>Chitinophagia</taxon>
        <taxon>Chitinophagales</taxon>
        <taxon>Chitinophagaceae</taxon>
        <taxon>Chitinophaga</taxon>
    </lineage>
</organism>
<dbReference type="RefSeq" id="WP_264731065.1">
    <property type="nucleotide sequence ID" value="NZ_JAPDNR010000001.1"/>
</dbReference>
<dbReference type="InterPro" id="IPR036388">
    <property type="entry name" value="WH-like_DNA-bd_sf"/>
</dbReference>
<reference evidence="2 3" key="1">
    <citation type="submission" date="2022-10" db="EMBL/GenBank/DDBJ databases">
        <title>Chitinophaga nivalis PC15 sp. nov., isolated from Pyeongchang county, South Korea.</title>
        <authorList>
            <person name="Trinh H.N."/>
        </authorList>
    </citation>
    <scope>NUCLEOTIDE SEQUENCE [LARGE SCALE GENOMIC DNA]</scope>
    <source>
        <strain evidence="2 3">PC14</strain>
    </source>
</reference>
<dbReference type="SMART" id="SM00418">
    <property type="entry name" value="HTH_ARSR"/>
    <property type="match status" value="1"/>
</dbReference>
<dbReference type="EMBL" id="JAPDNS010000001">
    <property type="protein sequence ID" value="MCW3485057.1"/>
    <property type="molecule type" value="Genomic_DNA"/>
</dbReference>
<dbReference type="PROSITE" id="PS50995">
    <property type="entry name" value="HTH_MARR_2"/>
    <property type="match status" value="1"/>
</dbReference>
<dbReference type="InterPro" id="IPR039422">
    <property type="entry name" value="MarR/SlyA-like"/>
</dbReference>
<dbReference type="InterPro" id="IPR036390">
    <property type="entry name" value="WH_DNA-bd_sf"/>
</dbReference>
<sequence length="140" mass="16152">MADKSNPAFEAVYTEFQCLIMAEVNRLSIDGISATQYNMLDFIIRNGPCTTSMLAKGFHISPPAVSRHMKKLLEKKYVLQVRDKDDRRHYFHRITPKGMKLVKNATHLRKNMSANIQQALSKPDLITFTRLCRQIVDQIK</sequence>
<dbReference type="SMART" id="SM00347">
    <property type="entry name" value="HTH_MARR"/>
    <property type="match status" value="1"/>
</dbReference>
<dbReference type="PANTHER" id="PTHR33164">
    <property type="entry name" value="TRANSCRIPTIONAL REGULATOR, MARR FAMILY"/>
    <property type="match status" value="1"/>
</dbReference>
<dbReference type="InterPro" id="IPR011991">
    <property type="entry name" value="ArsR-like_HTH"/>
</dbReference>
<feature type="domain" description="HTH marR-type" evidence="1">
    <location>
        <begin position="1"/>
        <end position="137"/>
    </location>
</feature>
<name>A0ABT3IM73_9BACT</name>
<keyword evidence="3" id="KW-1185">Reference proteome</keyword>
<protein>
    <submittedName>
        <fullName evidence="2">MarR family winged helix-turn-helix transcriptional regulator</fullName>
    </submittedName>
</protein>
<dbReference type="Proteomes" id="UP001207742">
    <property type="component" value="Unassembled WGS sequence"/>
</dbReference>
<dbReference type="Pfam" id="PF12802">
    <property type="entry name" value="MarR_2"/>
    <property type="match status" value="1"/>
</dbReference>
<dbReference type="CDD" id="cd00090">
    <property type="entry name" value="HTH_ARSR"/>
    <property type="match status" value="1"/>
</dbReference>
<evidence type="ECO:0000259" key="1">
    <source>
        <dbReference type="PROSITE" id="PS50995"/>
    </source>
</evidence>
<dbReference type="SUPFAM" id="SSF46785">
    <property type="entry name" value="Winged helix' DNA-binding domain"/>
    <property type="match status" value="1"/>
</dbReference>
<gene>
    <name evidence="2" type="ORF">OL497_14205</name>
</gene>